<proteinExistence type="predicted"/>
<keyword evidence="3" id="KW-1185">Reference proteome</keyword>
<dbReference type="Proteomes" id="UP000187209">
    <property type="component" value="Unassembled WGS sequence"/>
</dbReference>
<name>A0A1R2C0K3_9CILI</name>
<sequence>MQRSPSGPVKIHTKYHSSHNSSQNSSQGSFEDKTQPGDSEAKSTEKIHKKFNLTEMSKLAVPYQAMSEIIQKVMSQDNSSSIIPIFPLRHFGEHNDINISPKFKVVEPSQMMTPIGKKEILKIKQRSGRNLSTRMDKLPPLYSPRPRGNEYFSKLL</sequence>
<feature type="compositionally biased region" description="Basic and acidic residues" evidence="1">
    <location>
        <begin position="30"/>
        <end position="46"/>
    </location>
</feature>
<evidence type="ECO:0000313" key="2">
    <source>
        <dbReference type="EMBL" id="OMJ82465.1"/>
    </source>
</evidence>
<dbReference type="EMBL" id="MPUH01000339">
    <property type="protein sequence ID" value="OMJ82465.1"/>
    <property type="molecule type" value="Genomic_DNA"/>
</dbReference>
<feature type="compositionally biased region" description="Low complexity" evidence="1">
    <location>
        <begin position="18"/>
        <end position="27"/>
    </location>
</feature>
<evidence type="ECO:0000313" key="3">
    <source>
        <dbReference type="Proteomes" id="UP000187209"/>
    </source>
</evidence>
<comment type="caution">
    <text evidence="2">The sequence shown here is derived from an EMBL/GenBank/DDBJ whole genome shotgun (WGS) entry which is preliminary data.</text>
</comment>
<dbReference type="AlphaFoldDB" id="A0A1R2C0K3"/>
<gene>
    <name evidence="2" type="ORF">SteCoe_16811</name>
</gene>
<feature type="region of interest" description="Disordered" evidence="1">
    <location>
        <begin position="1"/>
        <end position="48"/>
    </location>
</feature>
<organism evidence="2 3">
    <name type="scientific">Stentor coeruleus</name>
    <dbReference type="NCBI Taxonomy" id="5963"/>
    <lineage>
        <taxon>Eukaryota</taxon>
        <taxon>Sar</taxon>
        <taxon>Alveolata</taxon>
        <taxon>Ciliophora</taxon>
        <taxon>Postciliodesmatophora</taxon>
        <taxon>Heterotrichea</taxon>
        <taxon>Heterotrichida</taxon>
        <taxon>Stentoridae</taxon>
        <taxon>Stentor</taxon>
    </lineage>
</organism>
<feature type="region of interest" description="Disordered" evidence="1">
    <location>
        <begin position="126"/>
        <end position="147"/>
    </location>
</feature>
<accession>A0A1R2C0K3</accession>
<evidence type="ECO:0000256" key="1">
    <source>
        <dbReference type="SAM" id="MobiDB-lite"/>
    </source>
</evidence>
<reference evidence="2 3" key="1">
    <citation type="submission" date="2016-11" db="EMBL/GenBank/DDBJ databases">
        <title>The macronuclear genome of Stentor coeruleus: a giant cell with tiny introns.</title>
        <authorList>
            <person name="Slabodnick M."/>
            <person name="Ruby J.G."/>
            <person name="Reiff S.B."/>
            <person name="Swart E.C."/>
            <person name="Gosai S."/>
            <person name="Prabakaran S."/>
            <person name="Witkowska E."/>
            <person name="Larue G.E."/>
            <person name="Fisher S."/>
            <person name="Freeman R.M."/>
            <person name="Gunawardena J."/>
            <person name="Chu W."/>
            <person name="Stover N.A."/>
            <person name="Gregory B.D."/>
            <person name="Nowacki M."/>
            <person name="Derisi J."/>
            <person name="Roy S.W."/>
            <person name="Marshall W.F."/>
            <person name="Sood P."/>
        </authorList>
    </citation>
    <scope>NUCLEOTIDE SEQUENCE [LARGE SCALE GENOMIC DNA]</scope>
    <source>
        <strain evidence="2">WM001</strain>
    </source>
</reference>
<protein>
    <submittedName>
        <fullName evidence="2">Uncharacterized protein</fullName>
    </submittedName>
</protein>